<keyword evidence="6" id="KW-1185">Reference proteome</keyword>
<feature type="domain" description="FF" evidence="4">
    <location>
        <begin position="433"/>
        <end position="493"/>
    </location>
</feature>
<organism evidence="5 6">
    <name type="scientific">Mya arenaria</name>
    <name type="common">Soft-shell clam</name>
    <dbReference type="NCBI Taxonomy" id="6604"/>
    <lineage>
        <taxon>Eukaryota</taxon>
        <taxon>Metazoa</taxon>
        <taxon>Spiralia</taxon>
        <taxon>Lophotrochozoa</taxon>
        <taxon>Mollusca</taxon>
        <taxon>Bivalvia</taxon>
        <taxon>Autobranchia</taxon>
        <taxon>Heteroconchia</taxon>
        <taxon>Euheterodonta</taxon>
        <taxon>Imparidentia</taxon>
        <taxon>Neoheterodontei</taxon>
        <taxon>Myida</taxon>
        <taxon>Myoidea</taxon>
        <taxon>Myidae</taxon>
        <taxon>Mya</taxon>
    </lineage>
</organism>
<feature type="domain" description="FF" evidence="4">
    <location>
        <begin position="548"/>
        <end position="604"/>
    </location>
</feature>
<dbReference type="InterPro" id="IPR002713">
    <property type="entry name" value="FF_domain"/>
</dbReference>
<dbReference type="PROSITE" id="PS51676">
    <property type="entry name" value="FF"/>
    <property type="match status" value="4"/>
</dbReference>
<feature type="region of interest" description="Disordered" evidence="2">
    <location>
        <begin position="684"/>
        <end position="764"/>
    </location>
</feature>
<accession>A0ABY7DCE8</accession>
<dbReference type="InterPro" id="IPR036020">
    <property type="entry name" value="WW_dom_sf"/>
</dbReference>
<evidence type="ECO:0000259" key="3">
    <source>
        <dbReference type="PROSITE" id="PS50020"/>
    </source>
</evidence>
<evidence type="ECO:0000313" key="5">
    <source>
        <dbReference type="EMBL" id="WAQ94583.1"/>
    </source>
</evidence>
<keyword evidence="1" id="KW-0175">Coiled coil</keyword>
<dbReference type="PANTHER" id="PTHR11864:SF0">
    <property type="entry name" value="PRP40 PRE-MRNA PROCESSING FACTOR 40 HOMOLOG A (YEAST)"/>
    <property type="match status" value="1"/>
</dbReference>
<dbReference type="EMBL" id="CP111012">
    <property type="protein sequence ID" value="WAQ94583.1"/>
    <property type="molecule type" value="Genomic_DNA"/>
</dbReference>
<feature type="compositionally biased region" description="Basic residues" evidence="2">
    <location>
        <begin position="684"/>
        <end position="705"/>
    </location>
</feature>
<dbReference type="SUPFAM" id="SSF51045">
    <property type="entry name" value="WW domain"/>
    <property type="match status" value="2"/>
</dbReference>
<dbReference type="Gene3D" id="2.20.70.10">
    <property type="match status" value="2"/>
</dbReference>
<evidence type="ECO:0000313" key="6">
    <source>
        <dbReference type="Proteomes" id="UP001164746"/>
    </source>
</evidence>
<feature type="region of interest" description="Disordered" evidence="2">
    <location>
        <begin position="275"/>
        <end position="314"/>
    </location>
</feature>
<evidence type="ECO:0000256" key="1">
    <source>
        <dbReference type="SAM" id="Coils"/>
    </source>
</evidence>
<feature type="coiled-coil region" evidence="1">
    <location>
        <begin position="484"/>
        <end position="515"/>
    </location>
</feature>
<dbReference type="SMART" id="SM00441">
    <property type="entry name" value="FF"/>
    <property type="match status" value="3"/>
</dbReference>
<dbReference type="PROSITE" id="PS50020">
    <property type="entry name" value="WW_DOMAIN_2"/>
    <property type="match status" value="1"/>
</dbReference>
<evidence type="ECO:0000256" key="2">
    <source>
        <dbReference type="SAM" id="MobiDB-lite"/>
    </source>
</evidence>
<dbReference type="PANTHER" id="PTHR11864">
    <property type="entry name" value="PRE-MRNA-PROCESSING PROTEIN PRP40"/>
    <property type="match status" value="1"/>
</dbReference>
<gene>
    <name evidence="5" type="ORF">MAR_007054</name>
</gene>
<dbReference type="InterPro" id="IPR039726">
    <property type="entry name" value="Prp40-like"/>
</dbReference>
<dbReference type="Pfam" id="PF25432">
    <property type="entry name" value="FF_PRPF40A"/>
    <property type="match status" value="1"/>
</dbReference>
<dbReference type="Gene3D" id="1.10.10.440">
    <property type="entry name" value="FF domain"/>
    <property type="match status" value="3"/>
</dbReference>
<dbReference type="PROSITE" id="PS01159">
    <property type="entry name" value="WW_DOMAIN_1"/>
    <property type="match status" value="1"/>
</dbReference>
<sequence length="764" mass="88074">MYFVPHELGWKTYVGKPQNFNKLSLPQQLVNSCALACKRPVPQPVPECSTLPNLQHQDGRYTTVKEVLGNVKYGRHYVLRYGCSCDIIAAQTHYHQVRPNAGSGSGPPPMMRPPAPFPMGGGPGYMPDGQVPPMMPPTAPPGFGGVPPGYPPMMGPPPMGGMPPGAPGVYPTPKSHWTEHKAPDGRTYYYNNMTKQSSWEKPKDLQTDTEMLLSRCPWKEYKSDTGKVYYYNSVTKEGSGDATTEKPVPTEPAKPSKPLSNIEQAMQATLASIELPPAPKTITQNKQVEKPVSESSDSEEEKTPPKKQMPLKFKNKKEAMDAFKALLKEKKVPSNATWESAMKLIVNDPRYGALKHLNERKQAFNEYKTQRVKEEREEARLRAKQAKEDLEKFLLRHDKMKADSMFTDYEEWQSVNDRDRRELFDDEDAKNLRKRNIKVFNEILDSMESLTYSTTWSEAQQMLLDNPRFTEDPDLQNMDKEDALVCFEEHIRMLEQENDDEKERERRRIKRQQRKNREGFLVLLDELHEQGSTPLDLFKFYVEDLKARFHDEKKIVKEILKDKGFMIEVNTTFEEFSNMISDDTRANTLDTGNIKLTYNSLIEKAEAREKERLKEEARKLRKLETAFKNMLGDANPAIEENAKWEEIRPRFETESAFEAITLESERQRLYKEFQIEVQEACVHLPKHSRKKKSKKHKSRRSRSRSRSADYSDDEGSSRHKTKKRKKSRSRSPSYGGYSSGSDISEGELEKQRRMLLQQLEADHT</sequence>
<dbReference type="Pfam" id="PF01846">
    <property type="entry name" value="FF"/>
    <property type="match status" value="3"/>
</dbReference>
<feature type="domain" description="FF" evidence="4">
    <location>
        <begin position="619"/>
        <end position="676"/>
    </location>
</feature>
<feature type="compositionally biased region" description="Basic residues" evidence="2">
    <location>
        <begin position="718"/>
        <end position="729"/>
    </location>
</feature>
<protein>
    <submittedName>
        <fullName evidence="5">PR40A-like protein</fullName>
    </submittedName>
</protein>
<dbReference type="CDD" id="cd00201">
    <property type="entry name" value="WW"/>
    <property type="match status" value="2"/>
</dbReference>
<evidence type="ECO:0000259" key="4">
    <source>
        <dbReference type="PROSITE" id="PS51676"/>
    </source>
</evidence>
<feature type="domain" description="FF" evidence="4">
    <location>
        <begin position="316"/>
        <end position="370"/>
    </location>
</feature>
<proteinExistence type="predicted"/>
<dbReference type="Proteomes" id="UP001164746">
    <property type="component" value="Chromosome 1"/>
</dbReference>
<feature type="compositionally biased region" description="Low complexity" evidence="2">
    <location>
        <begin position="730"/>
        <end position="741"/>
    </location>
</feature>
<dbReference type="SUPFAM" id="SSF81698">
    <property type="entry name" value="FF domain"/>
    <property type="match status" value="3"/>
</dbReference>
<feature type="coiled-coil region" evidence="1">
    <location>
        <begin position="603"/>
        <end position="630"/>
    </location>
</feature>
<dbReference type="InterPro" id="IPR001202">
    <property type="entry name" value="WW_dom"/>
</dbReference>
<dbReference type="InterPro" id="IPR036517">
    <property type="entry name" value="FF_domain_sf"/>
</dbReference>
<dbReference type="SMART" id="SM00456">
    <property type="entry name" value="WW"/>
    <property type="match status" value="2"/>
</dbReference>
<reference evidence="5" key="1">
    <citation type="submission" date="2022-11" db="EMBL/GenBank/DDBJ databases">
        <title>Centuries of genome instability and evolution in soft-shell clam transmissible cancer (bioRxiv).</title>
        <authorList>
            <person name="Hart S.F.M."/>
            <person name="Yonemitsu M.A."/>
            <person name="Giersch R.M."/>
            <person name="Beal B.F."/>
            <person name="Arriagada G."/>
            <person name="Davis B.W."/>
            <person name="Ostrander E.A."/>
            <person name="Goff S.P."/>
            <person name="Metzger M.J."/>
        </authorList>
    </citation>
    <scope>NUCLEOTIDE SEQUENCE</scope>
    <source>
        <strain evidence="5">MELC-2E11</strain>
        <tissue evidence="5">Siphon/mantle</tissue>
    </source>
</reference>
<feature type="region of interest" description="Disordered" evidence="2">
    <location>
        <begin position="237"/>
        <end position="259"/>
    </location>
</feature>
<feature type="coiled-coil region" evidence="1">
    <location>
        <begin position="364"/>
        <end position="403"/>
    </location>
</feature>
<dbReference type="Pfam" id="PF00397">
    <property type="entry name" value="WW"/>
    <property type="match status" value="2"/>
</dbReference>
<name>A0ABY7DCE8_MYAAR</name>
<feature type="domain" description="WW" evidence="3">
    <location>
        <begin position="171"/>
        <end position="204"/>
    </location>
</feature>